<proteinExistence type="predicted"/>
<dbReference type="PANTHER" id="PTHR36439">
    <property type="entry name" value="BLL4334 PROTEIN"/>
    <property type="match status" value="1"/>
</dbReference>
<dbReference type="SUPFAM" id="SSF160379">
    <property type="entry name" value="SP0830-like"/>
    <property type="match status" value="1"/>
</dbReference>
<accession>A0ABW0SZB5</accession>
<dbReference type="Pfam" id="PF08002">
    <property type="entry name" value="DUF1697"/>
    <property type="match status" value="1"/>
</dbReference>
<organism evidence="1 2">
    <name type="scientific">Rhodanobacter terrae</name>
    <dbReference type="NCBI Taxonomy" id="418647"/>
    <lineage>
        <taxon>Bacteria</taxon>
        <taxon>Pseudomonadati</taxon>
        <taxon>Pseudomonadota</taxon>
        <taxon>Gammaproteobacteria</taxon>
        <taxon>Lysobacterales</taxon>
        <taxon>Rhodanobacteraceae</taxon>
        <taxon>Rhodanobacter</taxon>
    </lineage>
</organism>
<reference evidence="2" key="1">
    <citation type="journal article" date="2019" name="Int. J. Syst. Evol. Microbiol.">
        <title>The Global Catalogue of Microorganisms (GCM) 10K type strain sequencing project: providing services to taxonomists for standard genome sequencing and annotation.</title>
        <authorList>
            <consortium name="The Broad Institute Genomics Platform"/>
            <consortium name="The Broad Institute Genome Sequencing Center for Infectious Disease"/>
            <person name="Wu L."/>
            <person name="Ma J."/>
        </authorList>
    </citation>
    <scope>NUCLEOTIDE SEQUENCE [LARGE SCALE GENOMIC DNA]</scope>
    <source>
        <strain evidence="2">CGMCC 1.13587</strain>
    </source>
</reference>
<dbReference type="Proteomes" id="UP001596111">
    <property type="component" value="Unassembled WGS sequence"/>
</dbReference>
<keyword evidence="2" id="KW-1185">Reference proteome</keyword>
<gene>
    <name evidence="1" type="ORF">ACFPPB_14800</name>
</gene>
<dbReference type="RefSeq" id="WP_377328418.1">
    <property type="nucleotide sequence ID" value="NZ_JBHSNG010000017.1"/>
</dbReference>
<protein>
    <submittedName>
        <fullName evidence="1">DUF1697 domain-containing protein</fullName>
    </submittedName>
</protein>
<evidence type="ECO:0000313" key="2">
    <source>
        <dbReference type="Proteomes" id="UP001596111"/>
    </source>
</evidence>
<dbReference type="EMBL" id="JBHSNG010000017">
    <property type="protein sequence ID" value="MFC5582387.1"/>
    <property type="molecule type" value="Genomic_DNA"/>
</dbReference>
<dbReference type="Gene3D" id="3.30.70.1280">
    <property type="entry name" value="SP0830-like domains"/>
    <property type="match status" value="1"/>
</dbReference>
<sequence length="179" mass="19141">MRYAAFFRNLNLGRRHCPNRAQFEQAFLEAGASAAASFLTNGTMAFEARSRRAAEHILENASAAMAASCGLREPAFLRGIDQLAALVETAPFKAIDPATVFACCVTFLHRDAAAAGKPPSATPRGDVEVIAITSSEALCIVRKLGKSPGSPNAFLERTLALPATTRVWNTVVRLVDKHA</sequence>
<dbReference type="PANTHER" id="PTHR36439:SF1">
    <property type="entry name" value="DUF1697 DOMAIN-CONTAINING PROTEIN"/>
    <property type="match status" value="1"/>
</dbReference>
<name>A0ABW0SZB5_9GAMM</name>
<comment type="caution">
    <text evidence="1">The sequence shown here is derived from an EMBL/GenBank/DDBJ whole genome shotgun (WGS) entry which is preliminary data.</text>
</comment>
<evidence type="ECO:0000313" key="1">
    <source>
        <dbReference type="EMBL" id="MFC5582387.1"/>
    </source>
</evidence>
<dbReference type="InterPro" id="IPR012545">
    <property type="entry name" value="DUF1697"/>
</dbReference>